<protein>
    <submittedName>
        <fullName evidence="1">Uncharacterized protein</fullName>
    </submittedName>
</protein>
<evidence type="ECO:0000313" key="2">
    <source>
        <dbReference type="Proteomes" id="UP000634136"/>
    </source>
</evidence>
<name>A0A834T3K7_9FABA</name>
<accession>A0A834T3K7</accession>
<gene>
    <name evidence="1" type="ORF">G2W53_028899</name>
</gene>
<comment type="caution">
    <text evidence="1">The sequence shown here is derived from an EMBL/GenBank/DDBJ whole genome shotgun (WGS) entry which is preliminary data.</text>
</comment>
<dbReference type="EMBL" id="JAAIUW010000009">
    <property type="protein sequence ID" value="KAF7814930.1"/>
    <property type="molecule type" value="Genomic_DNA"/>
</dbReference>
<organism evidence="1 2">
    <name type="scientific">Senna tora</name>
    <dbReference type="NCBI Taxonomy" id="362788"/>
    <lineage>
        <taxon>Eukaryota</taxon>
        <taxon>Viridiplantae</taxon>
        <taxon>Streptophyta</taxon>
        <taxon>Embryophyta</taxon>
        <taxon>Tracheophyta</taxon>
        <taxon>Spermatophyta</taxon>
        <taxon>Magnoliopsida</taxon>
        <taxon>eudicotyledons</taxon>
        <taxon>Gunneridae</taxon>
        <taxon>Pentapetalae</taxon>
        <taxon>rosids</taxon>
        <taxon>fabids</taxon>
        <taxon>Fabales</taxon>
        <taxon>Fabaceae</taxon>
        <taxon>Caesalpinioideae</taxon>
        <taxon>Cassia clade</taxon>
        <taxon>Senna</taxon>
    </lineage>
</organism>
<sequence>MAFMTIVLLQLKWQLYNHVDLKDPTSSLAASFFI</sequence>
<evidence type="ECO:0000313" key="1">
    <source>
        <dbReference type="EMBL" id="KAF7814930.1"/>
    </source>
</evidence>
<reference evidence="1" key="1">
    <citation type="submission" date="2020-09" db="EMBL/GenBank/DDBJ databases">
        <title>Genome-Enabled Discovery of Anthraquinone Biosynthesis in Senna tora.</title>
        <authorList>
            <person name="Kang S.-H."/>
            <person name="Pandey R.P."/>
            <person name="Lee C.-M."/>
            <person name="Sim J.-S."/>
            <person name="Jeong J.-T."/>
            <person name="Choi B.-S."/>
            <person name="Jung M."/>
            <person name="Ginzburg D."/>
            <person name="Zhao K."/>
            <person name="Won S.Y."/>
            <person name="Oh T.-J."/>
            <person name="Yu Y."/>
            <person name="Kim N.-H."/>
            <person name="Lee O.R."/>
            <person name="Lee T.-H."/>
            <person name="Bashyal P."/>
            <person name="Kim T.-S."/>
            <person name="Lee W.-H."/>
            <person name="Kawkins C."/>
            <person name="Kim C.-K."/>
            <person name="Kim J.S."/>
            <person name="Ahn B.O."/>
            <person name="Rhee S.Y."/>
            <person name="Sohng J.K."/>
        </authorList>
    </citation>
    <scope>NUCLEOTIDE SEQUENCE</scope>
    <source>
        <tissue evidence="1">Leaf</tissue>
    </source>
</reference>
<proteinExistence type="predicted"/>
<dbReference type="Proteomes" id="UP000634136">
    <property type="component" value="Unassembled WGS sequence"/>
</dbReference>
<keyword evidence="2" id="KW-1185">Reference proteome</keyword>
<dbReference type="AlphaFoldDB" id="A0A834T3K7"/>